<keyword evidence="1" id="KW-0812">Transmembrane</keyword>
<gene>
    <name evidence="2" type="ORF">FHL15_001697</name>
</gene>
<feature type="transmembrane region" description="Helical" evidence="1">
    <location>
        <begin position="20"/>
        <end position="39"/>
    </location>
</feature>
<dbReference type="Proteomes" id="UP000319160">
    <property type="component" value="Unassembled WGS sequence"/>
</dbReference>
<sequence>MPRMPKFSPYGPRPRRSARLIFGWVVVLLLIFALTFYLTTRDGEPSKIDTKVVVDKIRGRQGRFSEKTSKSVP</sequence>
<comment type="caution">
    <text evidence="2">The sequence shown here is derived from an EMBL/GenBank/DDBJ whole genome shotgun (WGS) entry which is preliminary data.</text>
</comment>
<evidence type="ECO:0000313" key="2">
    <source>
        <dbReference type="EMBL" id="TRX97419.1"/>
    </source>
</evidence>
<accession>A0A553IB41</accession>
<dbReference type="OrthoDB" id="5210425at2759"/>
<evidence type="ECO:0000256" key="1">
    <source>
        <dbReference type="SAM" id="Phobius"/>
    </source>
</evidence>
<dbReference type="EMBL" id="VFLP01000006">
    <property type="protein sequence ID" value="TRX97419.1"/>
    <property type="molecule type" value="Genomic_DNA"/>
</dbReference>
<evidence type="ECO:0000313" key="3">
    <source>
        <dbReference type="Proteomes" id="UP000319160"/>
    </source>
</evidence>
<name>A0A553IB41_9PEZI</name>
<organism evidence="2 3">
    <name type="scientific">Xylaria flabelliformis</name>
    <dbReference type="NCBI Taxonomy" id="2512241"/>
    <lineage>
        <taxon>Eukaryota</taxon>
        <taxon>Fungi</taxon>
        <taxon>Dikarya</taxon>
        <taxon>Ascomycota</taxon>
        <taxon>Pezizomycotina</taxon>
        <taxon>Sordariomycetes</taxon>
        <taxon>Xylariomycetidae</taxon>
        <taxon>Xylariales</taxon>
        <taxon>Xylariaceae</taxon>
        <taxon>Xylaria</taxon>
    </lineage>
</organism>
<proteinExistence type="predicted"/>
<keyword evidence="1" id="KW-0472">Membrane</keyword>
<keyword evidence="1" id="KW-1133">Transmembrane helix</keyword>
<protein>
    <submittedName>
        <fullName evidence="2">Uncharacterized protein</fullName>
    </submittedName>
</protein>
<reference evidence="3" key="1">
    <citation type="submission" date="2019-06" db="EMBL/GenBank/DDBJ databases">
        <title>Draft genome sequence of the griseofulvin-producing fungus Xylaria cubensis strain G536.</title>
        <authorList>
            <person name="Mead M.E."/>
            <person name="Raja H.A."/>
            <person name="Steenwyk J.L."/>
            <person name="Knowles S.L."/>
            <person name="Oberlies N.H."/>
            <person name="Rokas A."/>
        </authorList>
    </citation>
    <scope>NUCLEOTIDE SEQUENCE [LARGE SCALE GENOMIC DNA]</scope>
    <source>
        <strain evidence="3">G536</strain>
    </source>
</reference>
<dbReference type="AlphaFoldDB" id="A0A553IB41"/>
<keyword evidence="3" id="KW-1185">Reference proteome</keyword>